<reference evidence="2" key="1">
    <citation type="submission" date="2022-03" db="EMBL/GenBank/DDBJ databases">
        <title>ESBL-producing Moellerella wisconsensis and Escherichia marmotae isolated from wild game meat.</title>
        <authorList>
            <person name="Biggel M."/>
        </authorList>
    </citation>
    <scope>NUCLEOTIDE SEQUENCE</scope>
    <source>
        <strain evidence="2">W51</strain>
        <plasmid evidence="2">pW51-a</plasmid>
    </source>
</reference>
<geneLocation type="plasmid" evidence="2 3">
    <name>pW51-a</name>
</geneLocation>
<protein>
    <submittedName>
        <fullName evidence="2">Uncharacterized protein</fullName>
    </submittedName>
</protein>
<keyword evidence="1" id="KW-1133">Transmembrane helix</keyword>
<dbReference type="AlphaFoldDB" id="A0A9Q8Q5I3"/>
<evidence type="ECO:0000256" key="1">
    <source>
        <dbReference type="SAM" id="Phobius"/>
    </source>
</evidence>
<evidence type="ECO:0000313" key="3">
    <source>
        <dbReference type="Proteomes" id="UP000829116"/>
    </source>
</evidence>
<keyword evidence="2" id="KW-0614">Plasmid</keyword>
<sequence>MCLLRDWNQKLYTASILGGVVSFAFLMVLIAVPTVKQEGVAKGGHSHSECKAVELRTLTDV</sequence>
<organism evidence="2 3">
    <name type="scientific">Moellerella wisconsensis</name>
    <dbReference type="NCBI Taxonomy" id="158849"/>
    <lineage>
        <taxon>Bacteria</taxon>
        <taxon>Pseudomonadati</taxon>
        <taxon>Pseudomonadota</taxon>
        <taxon>Gammaproteobacteria</taxon>
        <taxon>Enterobacterales</taxon>
        <taxon>Morganellaceae</taxon>
        <taxon>Moellerella</taxon>
    </lineage>
</organism>
<dbReference type="RefSeq" id="WP_137022585.1">
    <property type="nucleotide sequence ID" value="NZ_CAWQWL010000002.1"/>
</dbReference>
<gene>
    <name evidence="2" type="ORF">MNY72_16415</name>
</gene>
<keyword evidence="1" id="KW-0812">Transmembrane</keyword>
<keyword evidence="1" id="KW-0472">Membrane</keyword>
<proteinExistence type="predicted"/>
<dbReference type="EMBL" id="CP093246">
    <property type="protein sequence ID" value="UNH32607.1"/>
    <property type="molecule type" value="Genomic_DNA"/>
</dbReference>
<evidence type="ECO:0000313" key="2">
    <source>
        <dbReference type="EMBL" id="UNH32607.1"/>
    </source>
</evidence>
<dbReference type="Proteomes" id="UP000829116">
    <property type="component" value="Plasmid pW51-a"/>
</dbReference>
<dbReference type="GeneID" id="79718968"/>
<name>A0A9Q8Q5I3_9GAMM</name>
<feature type="transmembrane region" description="Helical" evidence="1">
    <location>
        <begin position="12"/>
        <end position="32"/>
    </location>
</feature>
<accession>A0A9Q8Q5I3</accession>